<protein>
    <submittedName>
        <fullName evidence="1">Uncharacterized protein</fullName>
    </submittedName>
</protein>
<keyword evidence="2" id="KW-1185">Reference proteome</keyword>
<comment type="caution">
    <text evidence="1">The sequence shown here is derived from an EMBL/GenBank/DDBJ whole genome shotgun (WGS) entry which is preliminary data.</text>
</comment>
<dbReference type="PROSITE" id="PS51318">
    <property type="entry name" value="TAT"/>
    <property type="match status" value="1"/>
</dbReference>
<reference evidence="1 2" key="1">
    <citation type="submission" date="2019-02" db="EMBL/GenBank/DDBJ databases">
        <title>Sequencing the genomes of 1000 actinobacteria strains.</title>
        <authorList>
            <person name="Klenk H.-P."/>
        </authorList>
    </citation>
    <scope>NUCLEOTIDE SEQUENCE [LARGE SCALE GENOMIC DNA]</scope>
    <source>
        <strain evidence="1 2">DSM 17364</strain>
    </source>
</reference>
<dbReference type="OrthoDB" id="5149802at2"/>
<name>A0A4Q8AEY4_9MICC</name>
<evidence type="ECO:0000313" key="2">
    <source>
        <dbReference type="Proteomes" id="UP000292685"/>
    </source>
</evidence>
<dbReference type="InterPro" id="IPR006311">
    <property type="entry name" value="TAT_signal"/>
</dbReference>
<dbReference type="EMBL" id="SHLA01000001">
    <property type="protein sequence ID" value="RZU62285.1"/>
    <property type="molecule type" value="Genomic_DNA"/>
</dbReference>
<gene>
    <name evidence="1" type="ORF">EV380_1878</name>
</gene>
<dbReference type="Proteomes" id="UP000292685">
    <property type="component" value="Unassembled WGS sequence"/>
</dbReference>
<sequence length="140" mass="15367">MIDTPPVSNRHRARRRWMIGAAAGAAALLAAGAAVGVAGYLGAFHTITAADLVTSDARIHPVESTASLCDESLPCVEAWRTDVGDYLRFGSVGEAEYWEVLLGDDGRRWKNIVLDLRAARPGFEEQRYAIDALFSYRDWN</sequence>
<organism evidence="1 2">
    <name type="scientific">Zhihengliuella halotolerans</name>
    <dbReference type="NCBI Taxonomy" id="370736"/>
    <lineage>
        <taxon>Bacteria</taxon>
        <taxon>Bacillati</taxon>
        <taxon>Actinomycetota</taxon>
        <taxon>Actinomycetes</taxon>
        <taxon>Micrococcales</taxon>
        <taxon>Micrococcaceae</taxon>
        <taxon>Zhihengliuella</taxon>
    </lineage>
</organism>
<proteinExistence type="predicted"/>
<dbReference type="RefSeq" id="WP_130450909.1">
    <property type="nucleotide sequence ID" value="NZ_SHLA01000001.1"/>
</dbReference>
<accession>A0A4Q8AEY4</accession>
<evidence type="ECO:0000313" key="1">
    <source>
        <dbReference type="EMBL" id="RZU62285.1"/>
    </source>
</evidence>
<dbReference type="AlphaFoldDB" id="A0A4Q8AEY4"/>